<sequence>MPRSRKGSSGGGADLEYVHADARASAYSSFAAGAALIAGNFVSCLS</sequence>
<keyword evidence="2" id="KW-1185">Reference proteome</keyword>
<dbReference type="Proteomes" id="UP000215914">
    <property type="component" value="Unassembled WGS sequence"/>
</dbReference>
<evidence type="ECO:0000313" key="1">
    <source>
        <dbReference type="EMBL" id="KAF5779921.1"/>
    </source>
</evidence>
<protein>
    <submittedName>
        <fullName evidence="1">Uncharacterized protein</fullName>
    </submittedName>
</protein>
<reference evidence="1" key="1">
    <citation type="journal article" date="2017" name="Nature">
        <title>The sunflower genome provides insights into oil metabolism, flowering and Asterid evolution.</title>
        <authorList>
            <person name="Badouin H."/>
            <person name="Gouzy J."/>
            <person name="Grassa C.J."/>
            <person name="Murat F."/>
            <person name="Staton S.E."/>
            <person name="Cottret L."/>
            <person name="Lelandais-Briere C."/>
            <person name="Owens G.L."/>
            <person name="Carrere S."/>
            <person name="Mayjonade B."/>
            <person name="Legrand L."/>
            <person name="Gill N."/>
            <person name="Kane N.C."/>
            <person name="Bowers J.E."/>
            <person name="Hubner S."/>
            <person name="Bellec A."/>
            <person name="Berard A."/>
            <person name="Berges H."/>
            <person name="Blanchet N."/>
            <person name="Boniface M.C."/>
            <person name="Brunel D."/>
            <person name="Catrice O."/>
            <person name="Chaidir N."/>
            <person name="Claudel C."/>
            <person name="Donnadieu C."/>
            <person name="Faraut T."/>
            <person name="Fievet G."/>
            <person name="Helmstetter N."/>
            <person name="King M."/>
            <person name="Knapp S.J."/>
            <person name="Lai Z."/>
            <person name="Le Paslier M.C."/>
            <person name="Lippi Y."/>
            <person name="Lorenzon L."/>
            <person name="Mandel J.R."/>
            <person name="Marage G."/>
            <person name="Marchand G."/>
            <person name="Marquand E."/>
            <person name="Bret-Mestries E."/>
            <person name="Morien E."/>
            <person name="Nambeesan S."/>
            <person name="Nguyen T."/>
            <person name="Pegot-Espagnet P."/>
            <person name="Pouilly N."/>
            <person name="Raftis F."/>
            <person name="Sallet E."/>
            <person name="Schiex T."/>
            <person name="Thomas J."/>
            <person name="Vandecasteele C."/>
            <person name="Vares D."/>
            <person name="Vear F."/>
            <person name="Vautrin S."/>
            <person name="Crespi M."/>
            <person name="Mangin B."/>
            <person name="Burke J.M."/>
            <person name="Salse J."/>
            <person name="Munos S."/>
            <person name="Vincourt P."/>
            <person name="Rieseberg L.H."/>
            <person name="Langlade N.B."/>
        </authorList>
    </citation>
    <scope>NUCLEOTIDE SEQUENCE</scope>
    <source>
        <tissue evidence="1">Leaves</tissue>
    </source>
</reference>
<dbReference type="AlphaFoldDB" id="A0A9K3HKF3"/>
<evidence type="ECO:0000313" key="2">
    <source>
        <dbReference type="Proteomes" id="UP000215914"/>
    </source>
</evidence>
<accession>A0A9K3HKF3</accession>
<comment type="caution">
    <text evidence="1">The sequence shown here is derived from an EMBL/GenBank/DDBJ whole genome shotgun (WGS) entry which is preliminary data.</text>
</comment>
<dbReference type="Gramene" id="mRNA:HanXRQr2_Chr12g0565141">
    <property type="protein sequence ID" value="mRNA:HanXRQr2_Chr12g0565141"/>
    <property type="gene ID" value="HanXRQr2_Chr12g0565141"/>
</dbReference>
<gene>
    <name evidence="1" type="ORF">HanXRQr2_Chr12g0565141</name>
</gene>
<name>A0A9K3HKF3_HELAN</name>
<organism evidence="1 2">
    <name type="scientific">Helianthus annuus</name>
    <name type="common">Common sunflower</name>
    <dbReference type="NCBI Taxonomy" id="4232"/>
    <lineage>
        <taxon>Eukaryota</taxon>
        <taxon>Viridiplantae</taxon>
        <taxon>Streptophyta</taxon>
        <taxon>Embryophyta</taxon>
        <taxon>Tracheophyta</taxon>
        <taxon>Spermatophyta</taxon>
        <taxon>Magnoliopsida</taxon>
        <taxon>eudicotyledons</taxon>
        <taxon>Gunneridae</taxon>
        <taxon>Pentapetalae</taxon>
        <taxon>asterids</taxon>
        <taxon>campanulids</taxon>
        <taxon>Asterales</taxon>
        <taxon>Asteraceae</taxon>
        <taxon>Asteroideae</taxon>
        <taxon>Heliantheae alliance</taxon>
        <taxon>Heliantheae</taxon>
        <taxon>Helianthus</taxon>
    </lineage>
</organism>
<dbReference type="EMBL" id="MNCJ02000327">
    <property type="protein sequence ID" value="KAF5779921.1"/>
    <property type="molecule type" value="Genomic_DNA"/>
</dbReference>
<proteinExistence type="predicted"/>
<reference evidence="1" key="2">
    <citation type="submission" date="2020-06" db="EMBL/GenBank/DDBJ databases">
        <title>Helianthus annuus Genome sequencing and assembly Release 2.</title>
        <authorList>
            <person name="Gouzy J."/>
            <person name="Langlade N."/>
            <person name="Munos S."/>
        </authorList>
    </citation>
    <scope>NUCLEOTIDE SEQUENCE</scope>
    <source>
        <tissue evidence="1">Leaves</tissue>
    </source>
</reference>